<keyword evidence="2 4" id="KW-0808">Transferase</keyword>
<dbReference type="Proteomes" id="UP000542674">
    <property type="component" value="Unassembled WGS sequence"/>
</dbReference>
<dbReference type="Pfam" id="PF13649">
    <property type="entry name" value="Methyltransf_25"/>
    <property type="match status" value="1"/>
</dbReference>
<dbReference type="PANTHER" id="PTHR43861:SF1">
    <property type="entry name" value="TRANS-ACONITATE 2-METHYLTRANSFERASE"/>
    <property type="match status" value="1"/>
</dbReference>
<protein>
    <submittedName>
        <fullName evidence="4">SAM-dependent methyltransferase</fullName>
    </submittedName>
</protein>
<organism evidence="4 5">
    <name type="scientific">Saccharothrix violaceirubra</name>
    <dbReference type="NCBI Taxonomy" id="413306"/>
    <lineage>
        <taxon>Bacteria</taxon>
        <taxon>Bacillati</taxon>
        <taxon>Actinomycetota</taxon>
        <taxon>Actinomycetes</taxon>
        <taxon>Pseudonocardiales</taxon>
        <taxon>Pseudonocardiaceae</taxon>
        <taxon>Saccharothrix</taxon>
    </lineage>
</organism>
<keyword evidence="5" id="KW-1185">Reference proteome</keyword>
<gene>
    <name evidence="4" type="ORF">F4559_003073</name>
</gene>
<reference evidence="4 5" key="1">
    <citation type="submission" date="2020-08" db="EMBL/GenBank/DDBJ databases">
        <title>Sequencing the genomes of 1000 actinobacteria strains.</title>
        <authorList>
            <person name="Klenk H.-P."/>
        </authorList>
    </citation>
    <scope>NUCLEOTIDE SEQUENCE [LARGE SCALE GENOMIC DNA]</scope>
    <source>
        <strain evidence="4 5">DSM 45084</strain>
    </source>
</reference>
<evidence type="ECO:0000313" key="4">
    <source>
        <dbReference type="EMBL" id="MBB4965714.1"/>
    </source>
</evidence>
<sequence>MSWSDAQYDELGERYERVKHIPSGLAERATLLQALPDLAGRTVLDVGCGTGFYPRLFRTLGATRIVGVDSSTEMLACARRAGDDIDYHHLDATDLPVLGEFDVVTAIWLLAYADDDAHLDRMIANLAANLTPDGTLALLIPNPDVDWDVVADYTRYGYRIVRTGPPARRQPVAVQVSGEPPFDFASYFWAPGAVEAAVARVGLAEPVRHPTVVPAGDPAFWADLRRSPAFAVLTTRRPA</sequence>
<dbReference type="GO" id="GO:0032259">
    <property type="term" value="P:methylation"/>
    <property type="evidence" value="ECO:0007669"/>
    <property type="project" value="UniProtKB-KW"/>
</dbReference>
<evidence type="ECO:0000256" key="1">
    <source>
        <dbReference type="ARBA" id="ARBA00022603"/>
    </source>
</evidence>
<feature type="domain" description="Methyltransferase" evidence="3">
    <location>
        <begin position="43"/>
        <end position="134"/>
    </location>
</feature>
<name>A0A7W7T354_9PSEU</name>
<accession>A0A7W7T354</accession>
<comment type="caution">
    <text evidence="4">The sequence shown here is derived from an EMBL/GenBank/DDBJ whole genome shotgun (WGS) entry which is preliminary data.</text>
</comment>
<dbReference type="PANTHER" id="PTHR43861">
    <property type="entry name" value="TRANS-ACONITATE 2-METHYLTRANSFERASE-RELATED"/>
    <property type="match status" value="1"/>
</dbReference>
<dbReference type="EMBL" id="JACHJS010000001">
    <property type="protein sequence ID" value="MBB4965714.1"/>
    <property type="molecule type" value="Genomic_DNA"/>
</dbReference>
<dbReference type="GO" id="GO:0008168">
    <property type="term" value="F:methyltransferase activity"/>
    <property type="evidence" value="ECO:0007669"/>
    <property type="project" value="UniProtKB-KW"/>
</dbReference>
<dbReference type="CDD" id="cd02440">
    <property type="entry name" value="AdoMet_MTases"/>
    <property type="match status" value="1"/>
</dbReference>
<proteinExistence type="predicted"/>
<dbReference type="InterPro" id="IPR029063">
    <property type="entry name" value="SAM-dependent_MTases_sf"/>
</dbReference>
<evidence type="ECO:0000256" key="2">
    <source>
        <dbReference type="ARBA" id="ARBA00022679"/>
    </source>
</evidence>
<dbReference type="Gene3D" id="3.40.50.150">
    <property type="entry name" value="Vaccinia Virus protein VP39"/>
    <property type="match status" value="1"/>
</dbReference>
<dbReference type="SUPFAM" id="SSF53335">
    <property type="entry name" value="S-adenosyl-L-methionine-dependent methyltransferases"/>
    <property type="match status" value="1"/>
</dbReference>
<dbReference type="AlphaFoldDB" id="A0A7W7T354"/>
<dbReference type="RefSeq" id="WP_184669357.1">
    <property type="nucleotide sequence ID" value="NZ_BAABAI010000038.1"/>
</dbReference>
<evidence type="ECO:0000313" key="5">
    <source>
        <dbReference type="Proteomes" id="UP000542674"/>
    </source>
</evidence>
<evidence type="ECO:0000259" key="3">
    <source>
        <dbReference type="Pfam" id="PF13649"/>
    </source>
</evidence>
<dbReference type="InterPro" id="IPR041698">
    <property type="entry name" value="Methyltransf_25"/>
</dbReference>
<keyword evidence="1 4" id="KW-0489">Methyltransferase</keyword>